<evidence type="ECO:0000313" key="3">
    <source>
        <dbReference type="Proteomes" id="UP000664417"/>
    </source>
</evidence>
<evidence type="ECO:0000256" key="1">
    <source>
        <dbReference type="SAM" id="SignalP"/>
    </source>
</evidence>
<keyword evidence="1" id="KW-0732">Signal</keyword>
<dbReference type="AlphaFoldDB" id="A0A8J7QED2"/>
<dbReference type="RefSeq" id="WP_207862327.1">
    <property type="nucleotide sequence ID" value="NZ_JAFREP010000034.1"/>
</dbReference>
<proteinExistence type="predicted"/>
<organism evidence="2 3">
    <name type="scientific">Acanthopleuribacter pedis</name>
    <dbReference type="NCBI Taxonomy" id="442870"/>
    <lineage>
        <taxon>Bacteria</taxon>
        <taxon>Pseudomonadati</taxon>
        <taxon>Acidobacteriota</taxon>
        <taxon>Holophagae</taxon>
        <taxon>Acanthopleuribacterales</taxon>
        <taxon>Acanthopleuribacteraceae</taxon>
        <taxon>Acanthopleuribacter</taxon>
    </lineage>
</organism>
<accession>A0A8J7QED2</accession>
<gene>
    <name evidence="2" type="ORF">J3U88_28030</name>
</gene>
<comment type="caution">
    <text evidence="2">The sequence shown here is derived from an EMBL/GenBank/DDBJ whole genome shotgun (WGS) entry which is preliminary data.</text>
</comment>
<sequence>MAFVRFSSMILVCFGLLAPLLAQSGGTFTLETRANYRDSDELSLPIAFPFPDDFLPPGAERGSLNTPDPGSHGEISRISLTIHQAWSARAQAKFKLDTIDKYDRNPTTDDNKIDIDEAWFLYGDFVAEDQAQSASGWYLKFGKMAKFERQNDRRSEGYGVLSTAFNRFEDAGIELGAQIGNHFYVKGSFTVGNPVFFRDTNALAGDNGTDAGNPANGANPQPELGSGFPIFYDADLEDYDFDEPETGIALGLKFGDVAAGNVVNLMAFAYNRDLRDTVDMTGSFYGGDLDLLNGVAEELGPAFAGGLPIEGRKKEEFGVNLWVYWGQFTAFAQYVDQEQASLPRDGFEIEAAYTIELPLLGAVAGKPILPWLRPAFRYSEITNDYAGNARIYPAPSVWWDWRKTDYALNALLYPGLLLTLEYSDNQFLLPVGWRNADETVISLGWKWNRGWGDHAAERN</sequence>
<protein>
    <recommendedName>
        <fullName evidence="4">Alginate export domain-containing protein</fullName>
    </recommendedName>
</protein>
<feature type="chain" id="PRO_5035302539" description="Alginate export domain-containing protein" evidence="1">
    <location>
        <begin position="25"/>
        <end position="459"/>
    </location>
</feature>
<evidence type="ECO:0000313" key="2">
    <source>
        <dbReference type="EMBL" id="MBO1322354.1"/>
    </source>
</evidence>
<dbReference type="EMBL" id="JAFREP010000034">
    <property type="protein sequence ID" value="MBO1322354.1"/>
    <property type="molecule type" value="Genomic_DNA"/>
</dbReference>
<keyword evidence="3" id="KW-1185">Reference proteome</keyword>
<feature type="signal peptide" evidence="1">
    <location>
        <begin position="1"/>
        <end position="24"/>
    </location>
</feature>
<name>A0A8J7QED2_9BACT</name>
<evidence type="ECO:0008006" key="4">
    <source>
        <dbReference type="Google" id="ProtNLM"/>
    </source>
</evidence>
<dbReference type="Proteomes" id="UP000664417">
    <property type="component" value="Unassembled WGS sequence"/>
</dbReference>
<reference evidence="2" key="1">
    <citation type="submission" date="2021-03" db="EMBL/GenBank/DDBJ databases">
        <authorList>
            <person name="Wang G."/>
        </authorList>
    </citation>
    <scope>NUCLEOTIDE SEQUENCE</scope>
    <source>
        <strain evidence="2">KCTC 12899</strain>
    </source>
</reference>